<keyword evidence="4" id="KW-0812">Transmembrane</keyword>
<sequence length="238" mass="25745">MTRTAFEERMRQRRRRRWKRGLLAALVVALVGAAVWAIWFSDLLVAQKVRVSGVEQLTEEQVVQAAEVPLGTPLARLDTEAIEERVTDALPPALAVDASRGWPDAVSVSVTEREAVAWVQQGAGPWLVDGEGVVFLPADPPPEGLLELQVDTDDEDVLAAAAQVADEVRSIDPALANGVAQVRAETVDSVELALADGRMIMWGSAGEAKAKLRVLKVLLNLPASEYDVSVPTRPTTRE</sequence>
<name>A0A554S9P9_9ACTN</name>
<evidence type="ECO:0000256" key="5">
    <source>
        <dbReference type="ARBA" id="ARBA00022989"/>
    </source>
</evidence>
<protein>
    <submittedName>
        <fullName evidence="9">FtsQ-type POTRA domain-containing protein</fullName>
    </submittedName>
</protein>
<evidence type="ECO:0000313" key="9">
    <source>
        <dbReference type="EMBL" id="TSD63078.1"/>
    </source>
</evidence>
<dbReference type="PANTHER" id="PTHR37820:SF1">
    <property type="entry name" value="CELL DIVISION PROTEIN FTSQ"/>
    <property type="match status" value="1"/>
</dbReference>
<evidence type="ECO:0000259" key="8">
    <source>
        <dbReference type="PROSITE" id="PS51779"/>
    </source>
</evidence>
<keyword evidence="2" id="KW-1003">Cell membrane</keyword>
<dbReference type="InterPro" id="IPR005548">
    <property type="entry name" value="Cell_div_FtsQ/DivIB_C"/>
</dbReference>
<evidence type="ECO:0000313" key="10">
    <source>
        <dbReference type="Proteomes" id="UP000316988"/>
    </source>
</evidence>
<dbReference type="InterPro" id="IPR013685">
    <property type="entry name" value="POTRA_FtsQ_type"/>
</dbReference>
<dbReference type="InterPro" id="IPR050487">
    <property type="entry name" value="FtsQ_DivIB"/>
</dbReference>
<evidence type="ECO:0000256" key="7">
    <source>
        <dbReference type="ARBA" id="ARBA00023306"/>
    </source>
</evidence>
<keyword evidence="10" id="KW-1185">Reference proteome</keyword>
<dbReference type="EMBL" id="VLNT01000006">
    <property type="protein sequence ID" value="TSD63078.1"/>
    <property type="molecule type" value="Genomic_DNA"/>
</dbReference>
<dbReference type="Pfam" id="PF08478">
    <property type="entry name" value="POTRA_1"/>
    <property type="match status" value="1"/>
</dbReference>
<dbReference type="GO" id="GO:0051301">
    <property type="term" value="P:cell division"/>
    <property type="evidence" value="ECO:0007669"/>
    <property type="project" value="UniProtKB-KW"/>
</dbReference>
<organism evidence="9 10">
    <name type="scientific">Aeromicrobium piscarium</name>
    <dbReference type="NCBI Taxonomy" id="2590901"/>
    <lineage>
        <taxon>Bacteria</taxon>
        <taxon>Bacillati</taxon>
        <taxon>Actinomycetota</taxon>
        <taxon>Actinomycetes</taxon>
        <taxon>Propionibacteriales</taxon>
        <taxon>Nocardioidaceae</taxon>
        <taxon>Aeromicrobium</taxon>
    </lineage>
</organism>
<dbReference type="Proteomes" id="UP000316988">
    <property type="component" value="Unassembled WGS sequence"/>
</dbReference>
<comment type="caution">
    <text evidence="9">The sequence shown here is derived from an EMBL/GenBank/DDBJ whole genome shotgun (WGS) entry which is preliminary data.</text>
</comment>
<dbReference type="GO" id="GO:0005886">
    <property type="term" value="C:plasma membrane"/>
    <property type="evidence" value="ECO:0007669"/>
    <property type="project" value="TreeGrafter"/>
</dbReference>
<keyword evidence="6" id="KW-0472">Membrane</keyword>
<dbReference type="Pfam" id="PF03799">
    <property type="entry name" value="FtsQ_DivIB_C"/>
    <property type="match status" value="1"/>
</dbReference>
<dbReference type="RefSeq" id="WP_143913133.1">
    <property type="nucleotide sequence ID" value="NZ_VLNT01000006.1"/>
</dbReference>
<keyword evidence="5" id="KW-1133">Transmembrane helix</keyword>
<reference evidence="9 10" key="1">
    <citation type="submission" date="2019-07" db="EMBL/GenBank/DDBJ databases">
        <authorList>
            <person name="Zhao L.H."/>
        </authorList>
    </citation>
    <scope>NUCLEOTIDE SEQUENCE [LARGE SCALE GENOMIC DNA]</scope>
    <source>
        <strain evidence="9 10">Co35</strain>
    </source>
</reference>
<accession>A0A554S9P9</accession>
<evidence type="ECO:0000256" key="4">
    <source>
        <dbReference type="ARBA" id="ARBA00022692"/>
    </source>
</evidence>
<proteinExistence type="predicted"/>
<evidence type="ECO:0000256" key="2">
    <source>
        <dbReference type="ARBA" id="ARBA00022475"/>
    </source>
</evidence>
<evidence type="ECO:0000256" key="6">
    <source>
        <dbReference type="ARBA" id="ARBA00023136"/>
    </source>
</evidence>
<evidence type="ECO:0000256" key="3">
    <source>
        <dbReference type="ARBA" id="ARBA00022618"/>
    </source>
</evidence>
<dbReference type="OrthoDB" id="9790760at2"/>
<keyword evidence="7" id="KW-0131">Cell cycle</keyword>
<dbReference type="PROSITE" id="PS51779">
    <property type="entry name" value="POTRA"/>
    <property type="match status" value="1"/>
</dbReference>
<evidence type="ECO:0000256" key="1">
    <source>
        <dbReference type="ARBA" id="ARBA00004370"/>
    </source>
</evidence>
<dbReference type="PANTHER" id="PTHR37820">
    <property type="entry name" value="CELL DIVISION PROTEIN DIVIB"/>
    <property type="match status" value="1"/>
</dbReference>
<keyword evidence="3" id="KW-0132">Cell division</keyword>
<feature type="domain" description="POTRA" evidence="8">
    <location>
        <begin position="44"/>
        <end position="113"/>
    </location>
</feature>
<dbReference type="AlphaFoldDB" id="A0A554S9P9"/>
<gene>
    <name evidence="9" type="ORF">FNM00_09120</name>
</gene>
<dbReference type="Gene3D" id="3.10.20.310">
    <property type="entry name" value="membrane protein fhac"/>
    <property type="match status" value="1"/>
</dbReference>
<dbReference type="InterPro" id="IPR034746">
    <property type="entry name" value="POTRA"/>
</dbReference>
<comment type="subcellular location">
    <subcellularLocation>
        <location evidence="1">Membrane</location>
    </subcellularLocation>
</comment>